<keyword evidence="1" id="KW-0812">Transmembrane</keyword>
<proteinExistence type="predicted"/>
<dbReference type="RefSeq" id="WP_221028877.1">
    <property type="nucleotide sequence ID" value="NZ_CP139781.1"/>
</dbReference>
<keyword evidence="1" id="KW-0472">Membrane</keyword>
<reference evidence="2 3" key="2">
    <citation type="submission" date="2023-12" db="EMBL/GenBank/DDBJ databases">
        <title>Description of an unclassified Opitutus bacterium of Verrucomicrobiota.</title>
        <authorList>
            <person name="Zhang D.-F."/>
        </authorList>
    </citation>
    <scope>NUCLEOTIDE SEQUENCE [LARGE SCALE GENOMIC DNA]</scope>
    <source>
        <strain evidence="2 3">WL0086</strain>
    </source>
</reference>
<dbReference type="Proteomes" id="UP000738431">
    <property type="component" value="Chromosome"/>
</dbReference>
<feature type="transmembrane region" description="Helical" evidence="1">
    <location>
        <begin position="21"/>
        <end position="45"/>
    </location>
</feature>
<evidence type="ECO:0000313" key="2">
    <source>
        <dbReference type="EMBL" id="WRQ88089.1"/>
    </source>
</evidence>
<evidence type="ECO:0000313" key="3">
    <source>
        <dbReference type="Proteomes" id="UP000738431"/>
    </source>
</evidence>
<gene>
    <name evidence="2" type="ORF">K1X11_001635</name>
</gene>
<name>A0ABZ1CBY5_9BACT</name>
<keyword evidence="1" id="KW-1133">Transmembrane helix</keyword>
<evidence type="ECO:0000256" key="1">
    <source>
        <dbReference type="SAM" id="Phobius"/>
    </source>
</evidence>
<dbReference type="EMBL" id="CP139781">
    <property type="protein sequence ID" value="WRQ88089.1"/>
    <property type="molecule type" value="Genomic_DNA"/>
</dbReference>
<accession>A0ABZ1CBY5</accession>
<sequence length="202" mass="21655">MISLSAHTSRPDSRPARPQRAATAAVVLISLLALAALLLVALVSYRQHNQTELVRQEALLAQTALQAAEQELAMERVISQRLAQDSVDLGEARLALLSPADAATAPSFAVIWSPTSGEGVLLYISNKPLPVDVRFTLTATRRPSSDRFVQDQVFAAAPPAEFVRGLFTFQPEEPATVTAFTLELATDAPSATVHRFGGSLQP</sequence>
<organism evidence="2 3">
    <name type="scientific">Actomonas aquatica</name>
    <dbReference type="NCBI Taxonomy" id="2866162"/>
    <lineage>
        <taxon>Bacteria</taxon>
        <taxon>Pseudomonadati</taxon>
        <taxon>Verrucomicrobiota</taxon>
        <taxon>Opitutia</taxon>
        <taxon>Opitutales</taxon>
        <taxon>Opitutaceae</taxon>
        <taxon>Actomonas</taxon>
    </lineage>
</organism>
<reference evidence="2 3" key="1">
    <citation type="submission" date="2021-08" db="EMBL/GenBank/DDBJ databases">
        <authorList>
            <person name="Zhang D."/>
            <person name="Zhang A."/>
            <person name="Wang L."/>
        </authorList>
    </citation>
    <scope>NUCLEOTIDE SEQUENCE [LARGE SCALE GENOMIC DNA]</scope>
    <source>
        <strain evidence="2 3">WL0086</strain>
    </source>
</reference>
<protein>
    <submittedName>
        <fullName evidence="2">Uncharacterized protein</fullName>
    </submittedName>
</protein>
<keyword evidence="3" id="KW-1185">Reference proteome</keyword>